<dbReference type="Pfam" id="PF01568">
    <property type="entry name" value="Molydop_binding"/>
    <property type="match status" value="1"/>
</dbReference>
<dbReference type="EC" id="1.7.99.4" evidence="12"/>
<reference evidence="12 13" key="1">
    <citation type="submission" date="2019-02" db="EMBL/GenBank/DDBJ databases">
        <title>Deep-cultivation of Planctomycetes and their phenomic and genomic characterization uncovers novel biology.</title>
        <authorList>
            <person name="Wiegand S."/>
            <person name="Jogler M."/>
            <person name="Boedeker C."/>
            <person name="Pinto D."/>
            <person name="Vollmers J."/>
            <person name="Rivas-Marin E."/>
            <person name="Kohn T."/>
            <person name="Peeters S.H."/>
            <person name="Heuer A."/>
            <person name="Rast P."/>
            <person name="Oberbeckmann S."/>
            <person name="Bunk B."/>
            <person name="Jeske O."/>
            <person name="Meyerdierks A."/>
            <person name="Storesund J.E."/>
            <person name="Kallscheuer N."/>
            <person name="Luecker S."/>
            <person name="Lage O.M."/>
            <person name="Pohl T."/>
            <person name="Merkel B.J."/>
            <person name="Hornburger P."/>
            <person name="Mueller R.-W."/>
            <person name="Bruemmer F."/>
            <person name="Labrenz M."/>
            <person name="Spormann A.M."/>
            <person name="Op den Camp H."/>
            <person name="Overmann J."/>
            <person name="Amann R."/>
            <person name="Jetten M.S.M."/>
            <person name="Mascher T."/>
            <person name="Medema M.H."/>
            <person name="Devos D.P."/>
            <person name="Kaster A.-K."/>
            <person name="Ovreas L."/>
            <person name="Rohde M."/>
            <person name="Galperin M.Y."/>
            <person name="Jogler C."/>
        </authorList>
    </citation>
    <scope>NUCLEOTIDE SEQUENCE [LARGE SCALE GENOMIC DNA]</scope>
    <source>
        <strain evidence="12 13">ElP</strain>
    </source>
</reference>
<dbReference type="GO" id="GO:0046872">
    <property type="term" value="F:metal ion binding"/>
    <property type="evidence" value="ECO:0007669"/>
    <property type="project" value="UniProtKB-KW"/>
</dbReference>
<evidence type="ECO:0000256" key="10">
    <source>
        <dbReference type="ARBA" id="ARBA00023063"/>
    </source>
</evidence>
<comment type="cofactor">
    <cofactor evidence="2">
        <name>[4Fe-4S] cluster</name>
        <dbReference type="ChEBI" id="CHEBI:49883"/>
    </cofactor>
</comment>
<dbReference type="SMART" id="SM00926">
    <property type="entry name" value="Molybdop_Fe4S4"/>
    <property type="match status" value="1"/>
</dbReference>
<gene>
    <name evidence="12" type="primary">narB_1</name>
    <name evidence="12" type="ORF">ElP_22870</name>
</gene>
<sequence>MQTRDSIQNIWGPRAPYVGPRRWPERLDERSDDEAERWVQSCCVLCSNGCGLDIGVTGGRIVGVRGRAEDHVNRGRLGPKGLNGWVANNAPDRLTRPQVRRDGELVEASWDEAMGLIVENARRTIERQTAGGIGIYSTGQLFLEEYYTLAVLGKAGLGTPHMDGNTRLCTATAARALLESFGVDGQPSSYEDYDQADTILLAGHNAASQQTVLWMRLLDRLAGPEPPKLVVIDPRVTETARHATVHLAPRVGTNVAVMNGLIRLIIEAGHIDRDFIDRHTMGFDQLREGVEPDTPDRVEQITGIPADTLRRAADVLGTAERLMSGVLQGFYQSNQASAAAVQVNNMQLIRGMIGKPGCGVLQMNGQPTAQNTRECGADGEMPGFRNWGNVEHIAELARLWNVHIDTIPHWAPPTHAMQIFRYAEQGSISFLWVIATNPAVSMPDLPRIREILGKEGLFLVVQDAFPTETTRYADVVLPAALWGEKTGAFTNTDRTVHLSLKAVEPPGEARSDLDIFLDFARRMDFRDQDGKPLIKWSDPEGAFDAWRACSKGRPCDYSGVSYETLRDSSGIRWPVTEEHPEGAPRLYADHTFGTDPDYCGSFGHDLVTGAAYTEQEYRSRDPKGRAILKAAAYQPPPEVPDVDYPMMLTTGRVVYHFHTRTKTGRSKALHDAAPDAFVQMNAGDAARLGIAEGDLVEVETRRGTVRAPAQLGDILPDHLFLPFHYGALNSPDRPTAANELTLPTWDPASKQPHFKYAAARLSKVGTLDKAKDAAGAAVGVVRSVAGAVASAVPTPGSGSKAAPSDRKLGDYIGMVLTSEEALAEAFERVGGRHDIEPGMKTLCDLLASWSRSHVEALGPVVERYSSRREAEPRRLADALFRGDRSGGLGLLRDLHDLWLLANESHVSWEVLRQVSLGLRDEELKAICGRCGAQNDRQIAWLRTRIDQVAPQALIVPS</sequence>
<dbReference type="GO" id="GO:0042128">
    <property type="term" value="P:nitrate assimilation"/>
    <property type="evidence" value="ECO:0007669"/>
    <property type="project" value="UniProtKB-KW"/>
</dbReference>
<comment type="similarity">
    <text evidence="3">Belongs to the prokaryotic molybdopterin-containing oxidoreductase family. NasA/NapA/NarB subfamily.</text>
</comment>
<keyword evidence="4" id="KW-0004">4Fe-4S</keyword>
<evidence type="ECO:0000256" key="5">
    <source>
        <dbReference type="ARBA" id="ARBA00022505"/>
    </source>
</evidence>
<dbReference type="PANTHER" id="PTHR43105:SF10">
    <property type="entry name" value="NADH-QUINONE OXIDOREDUCTASE SUBUNIT G"/>
    <property type="match status" value="1"/>
</dbReference>
<dbReference type="GO" id="GO:0016491">
    <property type="term" value="F:oxidoreductase activity"/>
    <property type="evidence" value="ECO:0007669"/>
    <property type="project" value="UniProtKB-KW"/>
</dbReference>
<dbReference type="Pfam" id="PF04879">
    <property type="entry name" value="Molybdop_Fe4S4"/>
    <property type="match status" value="1"/>
</dbReference>
<dbReference type="KEGG" id="tpla:ElP_22870"/>
<keyword evidence="13" id="KW-1185">Reference proteome</keyword>
<dbReference type="InterPro" id="IPR006656">
    <property type="entry name" value="Mopterin_OxRdtase"/>
</dbReference>
<dbReference type="OrthoDB" id="9805142at2"/>
<dbReference type="AlphaFoldDB" id="A0A518H0Q3"/>
<dbReference type="Proteomes" id="UP000317835">
    <property type="component" value="Chromosome"/>
</dbReference>
<dbReference type="Gene3D" id="2.40.40.20">
    <property type="match status" value="1"/>
</dbReference>
<accession>A0A518H0Q3</accession>
<dbReference type="InterPro" id="IPR006657">
    <property type="entry name" value="MoPterin_dinucl-bd_dom"/>
</dbReference>
<comment type="cofactor">
    <cofactor evidence="1">
        <name>Mo-bis(molybdopterin guanine dinucleotide)</name>
        <dbReference type="ChEBI" id="CHEBI:60539"/>
    </cofactor>
</comment>
<keyword evidence="9" id="KW-0411">Iron-sulfur</keyword>
<dbReference type="InterPro" id="IPR041957">
    <property type="entry name" value="CT_Nitrate-R-NapA-like"/>
</dbReference>
<evidence type="ECO:0000313" key="12">
    <source>
        <dbReference type="EMBL" id="QDV34401.1"/>
    </source>
</evidence>
<evidence type="ECO:0000256" key="4">
    <source>
        <dbReference type="ARBA" id="ARBA00022485"/>
    </source>
</evidence>
<evidence type="ECO:0000256" key="9">
    <source>
        <dbReference type="ARBA" id="ARBA00023014"/>
    </source>
</evidence>
<dbReference type="SUPFAM" id="SSF53706">
    <property type="entry name" value="Formate dehydrogenase/DMSO reductase, domains 1-3"/>
    <property type="match status" value="1"/>
</dbReference>
<dbReference type="Gene3D" id="2.20.25.90">
    <property type="entry name" value="ADC-like domains"/>
    <property type="match status" value="1"/>
</dbReference>
<dbReference type="Gene3D" id="3.40.228.10">
    <property type="entry name" value="Dimethylsulfoxide Reductase, domain 2"/>
    <property type="match status" value="1"/>
</dbReference>
<evidence type="ECO:0000256" key="7">
    <source>
        <dbReference type="ARBA" id="ARBA00023002"/>
    </source>
</evidence>
<dbReference type="InterPro" id="IPR050123">
    <property type="entry name" value="Prok_molybdopt-oxidoreductase"/>
</dbReference>
<keyword evidence="5" id="KW-0500">Molybdenum</keyword>
<keyword evidence="6" id="KW-0479">Metal-binding</keyword>
<dbReference type="InterPro" id="IPR006963">
    <property type="entry name" value="Mopterin_OxRdtase_4Fe-4S_dom"/>
</dbReference>
<keyword evidence="8" id="KW-0408">Iron</keyword>
<dbReference type="CDD" id="cd02791">
    <property type="entry name" value="MopB_CT_Nitrate-R-NapA-like"/>
    <property type="match status" value="1"/>
</dbReference>
<keyword evidence="7 12" id="KW-0560">Oxidoreductase</keyword>
<dbReference type="GO" id="GO:0045333">
    <property type="term" value="P:cellular respiration"/>
    <property type="evidence" value="ECO:0007669"/>
    <property type="project" value="UniProtKB-ARBA"/>
</dbReference>
<evidence type="ECO:0000256" key="1">
    <source>
        <dbReference type="ARBA" id="ARBA00001942"/>
    </source>
</evidence>
<dbReference type="PROSITE" id="PS51669">
    <property type="entry name" value="4FE4S_MOW_BIS_MGD"/>
    <property type="match status" value="1"/>
</dbReference>
<dbReference type="EMBL" id="CP036426">
    <property type="protein sequence ID" value="QDV34401.1"/>
    <property type="molecule type" value="Genomic_DNA"/>
</dbReference>
<evidence type="ECO:0000256" key="2">
    <source>
        <dbReference type="ARBA" id="ARBA00001966"/>
    </source>
</evidence>
<protein>
    <submittedName>
        <fullName evidence="12">Nitrate reductase</fullName>
        <ecNumber evidence="12">1.7.99.4</ecNumber>
    </submittedName>
</protein>
<dbReference type="PANTHER" id="PTHR43105">
    <property type="entry name" value="RESPIRATORY NITRATE REDUCTASE"/>
    <property type="match status" value="1"/>
</dbReference>
<dbReference type="InterPro" id="IPR009010">
    <property type="entry name" value="Asp_de-COase-like_dom_sf"/>
</dbReference>
<dbReference type="Gene3D" id="3.40.50.740">
    <property type="match status" value="1"/>
</dbReference>
<dbReference type="SUPFAM" id="SSF50692">
    <property type="entry name" value="ADC-like"/>
    <property type="match status" value="1"/>
</dbReference>
<keyword evidence="10" id="KW-0534">Nitrate assimilation</keyword>
<evidence type="ECO:0000259" key="11">
    <source>
        <dbReference type="PROSITE" id="PS51669"/>
    </source>
</evidence>
<feature type="domain" description="4Fe-4S Mo/W bis-MGD-type" evidence="11">
    <location>
        <begin position="36"/>
        <end position="92"/>
    </location>
</feature>
<dbReference type="GO" id="GO:0043546">
    <property type="term" value="F:molybdopterin cofactor binding"/>
    <property type="evidence" value="ECO:0007669"/>
    <property type="project" value="InterPro"/>
</dbReference>
<proteinExistence type="inferred from homology"/>
<evidence type="ECO:0000256" key="8">
    <source>
        <dbReference type="ARBA" id="ARBA00023004"/>
    </source>
</evidence>
<dbReference type="RefSeq" id="WP_145269260.1">
    <property type="nucleotide sequence ID" value="NZ_CP036426.1"/>
</dbReference>
<evidence type="ECO:0000256" key="3">
    <source>
        <dbReference type="ARBA" id="ARBA00008747"/>
    </source>
</evidence>
<dbReference type="Pfam" id="PF00384">
    <property type="entry name" value="Molybdopterin"/>
    <property type="match status" value="1"/>
</dbReference>
<organism evidence="12 13">
    <name type="scientific">Tautonia plasticadhaerens</name>
    <dbReference type="NCBI Taxonomy" id="2527974"/>
    <lineage>
        <taxon>Bacteria</taxon>
        <taxon>Pseudomonadati</taxon>
        <taxon>Planctomycetota</taxon>
        <taxon>Planctomycetia</taxon>
        <taxon>Isosphaerales</taxon>
        <taxon>Isosphaeraceae</taxon>
        <taxon>Tautonia</taxon>
    </lineage>
</organism>
<evidence type="ECO:0000313" key="13">
    <source>
        <dbReference type="Proteomes" id="UP000317835"/>
    </source>
</evidence>
<evidence type="ECO:0000256" key="6">
    <source>
        <dbReference type="ARBA" id="ARBA00022723"/>
    </source>
</evidence>
<dbReference type="CDD" id="cd02754">
    <property type="entry name" value="MopB_Nitrate-R-NapA-like"/>
    <property type="match status" value="1"/>
</dbReference>
<name>A0A518H0Q3_9BACT</name>
<dbReference type="GO" id="GO:0051539">
    <property type="term" value="F:4 iron, 4 sulfur cluster binding"/>
    <property type="evidence" value="ECO:0007669"/>
    <property type="project" value="UniProtKB-KW"/>
</dbReference>